<dbReference type="AlphaFoldDB" id="A0ABD1F475"/>
<evidence type="ECO:0000256" key="12">
    <source>
        <dbReference type="PROSITE-ProRule" id="PRU00309"/>
    </source>
</evidence>
<evidence type="ECO:0000256" key="9">
    <source>
        <dbReference type="ARBA" id="ARBA00023163"/>
    </source>
</evidence>
<proteinExistence type="inferred from homology"/>
<dbReference type="EMBL" id="JBDJPC010000003">
    <property type="protein sequence ID" value="KAL1510059.1"/>
    <property type="molecule type" value="Genomic_DNA"/>
</dbReference>
<protein>
    <recommendedName>
        <fullName evidence="13">THAP-type domain-containing protein</fullName>
    </recommendedName>
</protein>
<dbReference type="InterPro" id="IPR038441">
    <property type="entry name" value="THAP_Znf_sf"/>
</dbReference>
<sequence>MSLTLKYFKSGRCCSVPQCKSKYTSQISLFLFPSDKRLQKKWAQALRIGKKITKYMYVCNSHFVKSDFTLSIPDIPVQRRRLKKGVIPSQNQLSPI</sequence>
<dbReference type="InterPro" id="IPR026516">
    <property type="entry name" value="THAP1/10"/>
</dbReference>
<evidence type="ECO:0000256" key="2">
    <source>
        <dbReference type="ARBA" id="ARBA00006177"/>
    </source>
</evidence>
<comment type="subcellular location">
    <subcellularLocation>
        <location evidence="1">Nucleus</location>
        <location evidence="1">Nucleoplasm</location>
    </subcellularLocation>
</comment>
<dbReference type="Gene3D" id="6.20.210.20">
    <property type="entry name" value="THAP domain"/>
    <property type="match status" value="1"/>
</dbReference>
<keyword evidence="15" id="KW-1185">Reference proteome</keyword>
<keyword evidence="3" id="KW-0479">Metal-binding</keyword>
<evidence type="ECO:0000256" key="4">
    <source>
        <dbReference type="ARBA" id="ARBA00022771"/>
    </source>
</evidence>
<accession>A0ABD1F475</accession>
<reference evidence="14 15" key="1">
    <citation type="submission" date="2024-05" db="EMBL/GenBank/DDBJ databases">
        <title>Genetic variation in Jamaican populations of the coffee berry borer (Hypothenemus hampei).</title>
        <authorList>
            <person name="Errbii M."/>
            <person name="Myrie A."/>
        </authorList>
    </citation>
    <scope>NUCLEOTIDE SEQUENCE [LARGE SCALE GENOMIC DNA]</scope>
    <source>
        <strain evidence="14">JA-Hopewell-2020-01-JO</strain>
        <tissue evidence="14">Whole body</tissue>
    </source>
</reference>
<evidence type="ECO:0000256" key="10">
    <source>
        <dbReference type="ARBA" id="ARBA00023242"/>
    </source>
</evidence>
<keyword evidence="11" id="KW-0131">Cell cycle</keyword>
<keyword evidence="7" id="KW-0175">Coiled coil</keyword>
<gene>
    <name evidence="14" type="ORF">ABEB36_004714</name>
</gene>
<keyword evidence="6" id="KW-0805">Transcription regulation</keyword>
<keyword evidence="10" id="KW-0539">Nucleus</keyword>
<name>A0ABD1F475_HYPHA</name>
<evidence type="ECO:0000313" key="14">
    <source>
        <dbReference type="EMBL" id="KAL1510059.1"/>
    </source>
</evidence>
<keyword evidence="8 12" id="KW-0238">DNA-binding</keyword>
<evidence type="ECO:0000256" key="7">
    <source>
        <dbReference type="ARBA" id="ARBA00023054"/>
    </source>
</evidence>
<dbReference type="PANTHER" id="PTHR46600:SF1">
    <property type="entry name" value="THAP DOMAIN-CONTAINING PROTEIN 1"/>
    <property type="match status" value="1"/>
</dbReference>
<evidence type="ECO:0000256" key="3">
    <source>
        <dbReference type="ARBA" id="ARBA00022723"/>
    </source>
</evidence>
<organism evidence="14 15">
    <name type="scientific">Hypothenemus hampei</name>
    <name type="common">Coffee berry borer</name>
    <dbReference type="NCBI Taxonomy" id="57062"/>
    <lineage>
        <taxon>Eukaryota</taxon>
        <taxon>Metazoa</taxon>
        <taxon>Ecdysozoa</taxon>
        <taxon>Arthropoda</taxon>
        <taxon>Hexapoda</taxon>
        <taxon>Insecta</taxon>
        <taxon>Pterygota</taxon>
        <taxon>Neoptera</taxon>
        <taxon>Endopterygota</taxon>
        <taxon>Coleoptera</taxon>
        <taxon>Polyphaga</taxon>
        <taxon>Cucujiformia</taxon>
        <taxon>Curculionidae</taxon>
        <taxon>Scolytinae</taxon>
        <taxon>Hypothenemus</taxon>
    </lineage>
</organism>
<evidence type="ECO:0000313" key="15">
    <source>
        <dbReference type="Proteomes" id="UP001566132"/>
    </source>
</evidence>
<keyword evidence="9" id="KW-0804">Transcription</keyword>
<dbReference type="SMART" id="SM00980">
    <property type="entry name" value="THAP"/>
    <property type="match status" value="1"/>
</dbReference>
<evidence type="ECO:0000256" key="11">
    <source>
        <dbReference type="ARBA" id="ARBA00023306"/>
    </source>
</evidence>
<dbReference type="PANTHER" id="PTHR46600">
    <property type="entry name" value="THAP DOMAIN-CONTAINING"/>
    <property type="match status" value="1"/>
</dbReference>
<dbReference type="GO" id="GO:0008270">
    <property type="term" value="F:zinc ion binding"/>
    <property type="evidence" value="ECO:0007669"/>
    <property type="project" value="UniProtKB-KW"/>
</dbReference>
<dbReference type="GO" id="GO:0003677">
    <property type="term" value="F:DNA binding"/>
    <property type="evidence" value="ECO:0007669"/>
    <property type="project" value="UniProtKB-UniRule"/>
</dbReference>
<dbReference type="PROSITE" id="PS50950">
    <property type="entry name" value="ZF_THAP"/>
    <property type="match status" value="1"/>
</dbReference>
<dbReference type="Pfam" id="PF05485">
    <property type="entry name" value="THAP"/>
    <property type="match status" value="1"/>
</dbReference>
<dbReference type="InterPro" id="IPR006612">
    <property type="entry name" value="THAP_Znf"/>
</dbReference>
<dbReference type="SMART" id="SM00692">
    <property type="entry name" value="DM3"/>
    <property type="match status" value="1"/>
</dbReference>
<dbReference type="SUPFAM" id="SSF57716">
    <property type="entry name" value="Glucocorticoid receptor-like (DNA-binding domain)"/>
    <property type="match status" value="1"/>
</dbReference>
<dbReference type="GO" id="GO:0005654">
    <property type="term" value="C:nucleoplasm"/>
    <property type="evidence" value="ECO:0007669"/>
    <property type="project" value="UniProtKB-SubCell"/>
</dbReference>
<keyword evidence="5" id="KW-0862">Zinc</keyword>
<evidence type="ECO:0000256" key="8">
    <source>
        <dbReference type="ARBA" id="ARBA00023125"/>
    </source>
</evidence>
<evidence type="ECO:0000259" key="13">
    <source>
        <dbReference type="PROSITE" id="PS50950"/>
    </source>
</evidence>
<dbReference type="Proteomes" id="UP001566132">
    <property type="component" value="Unassembled WGS sequence"/>
</dbReference>
<feature type="domain" description="THAP-type" evidence="13">
    <location>
        <begin position="9"/>
        <end position="91"/>
    </location>
</feature>
<evidence type="ECO:0000256" key="1">
    <source>
        <dbReference type="ARBA" id="ARBA00004642"/>
    </source>
</evidence>
<evidence type="ECO:0000256" key="6">
    <source>
        <dbReference type="ARBA" id="ARBA00023015"/>
    </source>
</evidence>
<comment type="caution">
    <text evidence="14">The sequence shown here is derived from an EMBL/GenBank/DDBJ whole genome shotgun (WGS) entry which is preliminary data.</text>
</comment>
<evidence type="ECO:0000256" key="5">
    <source>
        <dbReference type="ARBA" id="ARBA00022833"/>
    </source>
</evidence>
<keyword evidence="4 12" id="KW-0863">Zinc-finger</keyword>
<comment type="similarity">
    <text evidence="2">Belongs to the THAP1 family.</text>
</comment>